<feature type="transmembrane region" description="Helical" evidence="1">
    <location>
        <begin position="99"/>
        <end position="120"/>
    </location>
</feature>
<dbReference type="Proteomes" id="UP000292958">
    <property type="component" value="Unassembled WGS sequence"/>
</dbReference>
<protein>
    <submittedName>
        <fullName evidence="2">Putative membrane protein</fullName>
    </submittedName>
</protein>
<sequence length="153" mass="15601">MAILVSAFLIGIIAGLRAVMAPALVSWAAGLGWLNLEGTSLHFFSSAITRWLFSLGALGELVNDKLPKTPSRKIPPQFITRVVTGALSGAAIGASRESLVGGLLAGAIGAVAGTLGGAAFRGWLSRTISNDLPAALIEDAIAIFGGLLIVSHL</sequence>
<keyword evidence="1" id="KW-0472">Membrane</keyword>
<keyword evidence="3" id="KW-1185">Reference proteome</keyword>
<dbReference type="OrthoDB" id="9812409at2"/>
<dbReference type="AlphaFoldDB" id="A0A4Q7Z0L6"/>
<proteinExistence type="predicted"/>
<evidence type="ECO:0000256" key="1">
    <source>
        <dbReference type="SAM" id="Phobius"/>
    </source>
</evidence>
<evidence type="ECO:0000313" key="2">
    <source>
        <dbReference type="EMBL" id="RZU43015.1"/>
    </source>
</evidence>
<comment type="caution">
    <text evidence="2">The sequence shown here is derived from an EMBL/GenBank/DDBJ whole genome shotgun (WGS) entry which is preliminary data.</text>
</comment>
<gene>
    <name evidence="2" type="ORF">BDD14_4616</name>
</gene>
<organism evidence="2 3">
    <name type="scientific">Edaphobacter modestus</name>
    <dbReference type="NCBI Taxonomy" id="388466"/>
    <lineage>
        <taxon>Bacteria</taxon>
        <taxon>Pseudomonadati</taxon>
        <taxon>Acidobacteriota</taxon>
        <taxon>Terriglobia</taxon>
        <taxon>Terriglobales</taxon>
        <taxon>Acidobacteriaceae</taxon>
        <taxon>Edaphobacter</taxon>
    </lineage>
</organism>
<dbReference type="RefSeq" id="WP_130421255.1">
    <property type="nucleotide sequence ID" value="NZ_SHKW01000001.1"/>
</dbReference>
<name>A0A4Q7Z0L6_9BACT</name>
<reference evidence="2 3" key="1">
    <citation type="submission" date="2019-02" db="EMBL/GenBank/DDBJ databases">
        <title>Genomic Encyclopedia of Archaeal and Bacterial Type Strains, Phase II (KMG-II): from individual species to whole genera.</title>
        <authorList>
            <person name="Goeker M."/>
        </authorList>
    </citation>
    <scope>NUCLEOTIDE SEQUENCE [LARGE SCALE GENOMIC DNA]</scope>
    <source>
        <strain evidence="2 3">DSM 18101</strain>
    </source>
</reference>
<accession>A0A4Q7Z0L6</accession>
<keyword evidence="1" id="KW-0812">Transmembrane</keyword>
<dbReference type="EMBL" id="SHKW01000001">
    <property type="protein sequence ID" value="RZU43015.1"/>
    <property type="molecule type" value="Genomic_DNA"/>
</dbReference>
<keyword evidence="1" id="KW-1133">Transmembrane helix</keyword>
<evidence type="ECO:0000313" key="3">
    <source>
        <dbReference type="Proteomes" id="UP000292958"/>
    </source>
</evidence>